<dbReference type="InterPro" id="IPR014054">
    <property type="entry name" value="Phage_regulatory_Rha"/>
</dbReference>
<accession>A0A2S4AKW7</accession>
<reference evidence="1 2" key="1">
    <citation type="submission" date="2018-01" db="EMBL/GenBank/DDBJ databases">
        <title>Denitrification phenotypes of diverse strains of Pseudomonas stutzeri.</title>
        <authorList>
            <person name="Milligan D.A."/>
            <person name="Bergaust L."/>
            <person name="Bakken L.R."/>
            <person name="Frostegard A."/>
        </authorList>
    </citation>
    <scope>NUCLEOTIDE SEQUENCE [LARGE SCALE GENOMIC DNA]</scope>
    <source>
        <strain evidence="1 2">24a13</strain>
    </source>
</reference>
<evidence type="ECO:0000313" key="1">
    <source>
        <dbReference type="EMBL" id="POH82145.1"/>
    </source>
</evidence>
<evidence type="ECO:0000313" key="2">
    <source>
        <dbReference type="Proteomes" id="UP000237068"/>
    </source>
</evidence>
<organism evidence="1 2">
    <name type="scientific">Stutzerimonas stutzeri</name>
    <name type="common">Pseudomonas stutzeri</name>
    <dbReference type="NCBI Taxonomy" id="316"/>
    <lineage>
        <taxon>Bacteria</taxon>
        <taxon>Pseudomonadati</taxon>
        <taxon>Pseudomonadota</taxon>
        <taxon>Gammaproteobacteria</taxon>
        <taxon>Pseudomonadales</taxon>
        <taxon>Pseudomonadaceae</taxon>
        <taxon>Stutzerimonas</taxon>
    </lineage>
</organism>
<proteinExistence type="predicted"/>
<sequence>MKENTMKKIQTETALSTINSSAQCITMSSREIAELTGKRHDHVIRDIEHMLEELGETSPQIRGHLPDAYNRPQRAAFLPKDLTITLVSGYNVQMRYAITKRWLELEAHAEGTPVPVIPTDLPEALRLAADLVEQKEQLRIENEALKPAATIGAAVGARKGTSVMEFVRKLPGVNTRQVHKKLAELGYIRKRKGTWSVPARSKKYFVEAFDRSGLSVITLTVNGMELVSRLYLAGQFQMLKGAAPVGAEKLEQAAYV</sequence>
<dbReference type="Proteomes" id="UP000237068">
    <property type="component" value="Unassembled WGS sequence"/>
</dbReference>
<gene>
    <name evidence="1" type="ORF">CXK91_16320</name>
</gene>
<evidence type="ECO:0008006" key="3">
    <source>
        <dbReference type="Google" id="ProtNLM"/>
    </source>
</evidence>
<name>A0A2S4AKW7_STUST</name>
<dbReference type="Pfam" id="PF09669">
    <property type="entry name" value="Phage_pRha"/>
    <property type="match status" value="1"/>
</dbReference>
<dbReference type="OrthoDB" id="79831at2"/>
<comment type="caution">
    <text evidence="1">The sequence shown here is derived from an EMBL/GenBank/DDBJ whole genome shotgun (WGS) entry which is preliminary data.</text>
</comment>
<dbReference type="AlphaFoldDB" id="A0A2S4AKW7"/>
<protein>
    <recommendedName>
        <fullName evidence="3">Antirepressor protein C-terminal domain-containing protein</fullName>
    </recommendedName>
</protein>
<dbReference type="EMBL" id="PPXG01000006">
    <property type="protein sequence ID" value="POH82145.1"/>
    <property type="molecule type" value="Genomic_DNA"/>
</dbReference>